<accession>A0ACC0U5E9</accession>
<comment type="caution">
    <text evidence="1">The sequence shown here is derived from an EMBL/GenBank/DDBJ whole genome shotgun (WGS) entry which is preliminary data.</text>
</comment>
<reference evidence="1" key="1">
    <citation type="submission" date="2021-03" db="EMBL/GenBank/DDBJ databases">
        <title>Evolutionary priming and transition to the ectomycorrhizal habit in an iconic lineage of mushroom-forming fungi: is preadaptation a requirement?</title>
        <authorList>
            <consortium name="DOE Joint Genome Institute"/>
            <person name="Looney B.P."/>
            <person name="Miyauchi S."/>
            <person name="Morin E."/>
            <person name="Drula E."/>
            <person name="Courty P.E."/>
            <person name="Chicoki N."/>
            <person name="Fauchery L."/>
            <person name="Kohler A."/>
            <person name="Kuo A."/>
            <person name="LaButti K."/>
            <person name="Pangilinan J."/>
            <person name="Lipzen A."/>
            <person name="Riley R."/>
            <person name="Andreopoulos W."/>
            <person name="He G."/>
            <person name="Johnson J."/>
            <person name="Barry K.W."/>
            <person name="Grigoriev I.V."/>
            <person name="Nagy L."/>
            <person name="Hibbett D."/>
            <person name="Henrissat B."/>
            <person name="Matheny P.B."/>
            <person name="Labbe J."/>
            <person name="Martin A.F."/>
        </authorList>
    </citation>
    <scope>NUCLEOTIDE SEQUENCE</scope>
    <source>
        <strain evidence="1">BPL698</strain>
    </source>
</reference>
<protein>
    <submittedName>
        <fullName evidence="1">Tetrapyrrole biosynthesis, uroporphyrinogen III synthase</fullName>
    </submittedName>
</protein>
<name>A0ACC0U5E9_9AGAM</name>
<keyword evidence="2" id="KW-1185">Reference proteome</keyword>
<dbReference type="EMBL" id="JAGFNK010000157">
    <property type="protein sequence ID" value="KAI9463508.1"/>
    <property type="molecule type" value="Genomic_DNA"/>
</dbReference>
<proteinExistence type="predicted"/>
<evidence type="ECO:0000313" key="2">
    <source>
        <dbReference type="Proteomes" id="UP001207468"/>
    </source>
</evidence>
<organism evidence="1 2">
    <name type="scientific">Russula earlei</name>
    <dbReference type="NCBI Taxonomy" id="71964"/>
    <lineage>
        <taxon>Eukaryota</taxon>
        <taxon>Fungi</taxon>
        <taxon>Dikarya</taxon>
        <taxon>Basidiomycota</taxon>
        <taxon>Agaricomycotina</taxon>
        <taxon>Agaricomycetes</taxon>
        <taxon>Russulales</taxon>
        <taxon>Russulaceae</taxon>
        <taxon>Russula</taxon>
    </lineage>
</organism>
<evidence type="ECO:0000313" key="1">
    <source>
        <dbReference type="EMBL" id="KAI9463508.1"/>
    </source>
</evidence>
<gene>
    <name evidence="1" type="ORF">F5148DRAFT_195461</name>
</gene>
<sequence length="287" mass="31436">MAQRVLLLRTPASPPETDPYEAALTRASFRPLSLPVLETVLENVDRLSRIIRGEDEGRVDAVIVTSARAVDACANAGVDTDWRAVRFYVVGHATAAALARLRTPPQDVRGMECGTAERLARYIVGDARREERLLYLTGDKNRETLARVVREGLGEEGVLRELRVYATRGVGDFEGRLSRALEGETVEDGERWWIVFFAPSAAAHAMPALRAHFSMAAREGWRDDGLGRGRAQARVAAIGGTTGDYLSEHVGLIVDAVAERPSGESLTAALIQHSLDNGQHRQRSKMN</sequence>
<dbReference type="Proteomes" id="UP001207468">
    <property type="component" value="Unassembled WGS sequence"/>
</dbReference>